<evidence type="ECO:0000256" key="1">
    <source>
        <dbReference type="SAM" id="MobiDB-lite"/>
    </source>
</evidence>
<reference evidence="2" key="1">
    <citation type="submission" date="2018-06" db="EMBL/GenBank/DDBJ databases">
        <authorList>
            <person name="Zhirakovskaya E."/>
        </authorList>
    </citation>
    <scope>NUCLEOTIDE SEQUENCE</scope>
</reference>
<name>A0A3B0S9Q7_9ZZZZ</name>
<organism evidence="2">
    <name type="scientific">hydrothermal vent metagenome</name>
    <dbReference type="NCBI Taxonomy" id="652676"/>
    <lineage>
        <taxon>unclassified sequences</taxon>
        <taxon>metagenomes</taxon>
        <taxon>ecological metagenomes</taxon>
    </lineage>
</organism>
<feature type="non-terminal residue" evidence="2">
    <location>
        <position position="1"/>
    </location>
</feature>
<feature type="compositionally biased region" description="Polar residues" evidence="1">
    <location>
        <begin position="17"/>
        <end position="29"/>
    </location>
</feature>
<accession>A0A3B0S9Q7</accession>
<gene>
    <name evidence="2" type="ORF">MNBD_ACTINO01-680</name>
</gene>
<dbReference type="AlphaFoldDB" id="A0A3B0S9Q7"/>
<dbReference type="EMBL" id="UOEI01000201">
    <property type="protein sequence ID" value="VAV97238.1"/>
    <property type="molecule type" value="Genomic_DNA"/>
</dbReference>
<feature type="region of interest" description="Disordered" evidence="1">
    <location>
        <begin position="1"/>
        <end position="34"/>
    </location>
</feature>
<protein>
    <submittedName>
        <fullName evidence="2">Uncharacterized protein</fullName>
    </submittedName>
</protein>
<evidence type="ECO:0000313" key="2">
    <source>
        <dbReference type="EMBL" id="VAV97238.1"/>
    </source>
</evidence>
<sequence length="72" mass="8021">SAHKITMKSDRFGSLKLPTQQTSGDSVSDATDPRAHRIMFPDVVTARLATRLPDDQHRTYLNPSLRATLKSN</sequence>
<proteinExistence type="predicted"/>